<accession>A0A6D2HNG8</accession>
<organism evidence="1 2">
    <name type="scientific">Microthlaspi erraticum</name>
    <dbReference type="NCBI Taxonomy" id="1685480"/>
    <lineage>
        <taxon>Eukaryota</taxon>
        <taxon>Viridiplantae</taxon>
        <taxon>Streptophyta</taxon>
        <taxon>Embryophyta</taxon>
        <taxon>Tracheophyta</taxon>
        <taxon>Spermatophyta</taxon>
        <taxon>Magnoliopsida</taxon>
        <taxon>eudicotyledons</taxon>
        <taxon>Gunneridae</taxon>
        <taxon>Pentapetalae</taxon>
        <taxon>rosids</taxon>
        <taxon>malvids</taxon>
        <taxon>Brassicales</taxon>
        <taxon>Brassicaceae</taxon>
        <taxon>Coluteocarpeae</taxon>
        <taxon>Microthlaspi</taxon>
    </lineage>
</organism>
<dbReference type="EMBL" id="CACVBM020000333">
    <property type="protein sequence ID" value="CAA7017767.1"/>
    <property type="molecule type" value="Genomic_DNA"/>
</dbReference>
<evidence type="ECO:0000313" key="2">
    <source>
        <dbReference type="Proteomes" id="UP000467841"/>
    </source>
</evidence>
<dbReference type="PANTHER" id="PTHR48044">
    <property type="entry name" value="GLYCOSYLTRANSFERASE"/>
    <property type="match status" value="1"/>
</dbReference>
<reference evidence="1" key="1">
    <citation type="submission" date="2020-01" db="EMBL/GenBank/DDBJ databases">
        <authorList>
            <person name="Mishra B."/>
        </authorList>
    </citation>
    <scope>NUCLEOTIDE SEQUENCE [LARGE SCALE GENOMIC DNA]</scope>
</reference>
<dbReference type="Proteomes" id="UP000467841">
    <property type="component" value="Unassembled WGS sequence"/>
</dbReference>
<dbReference type="AlphaFoldDB" id="A0A6D2HNG8"/>
<dbReference type="GO" id="GO:0008194">
    <property type="term" value="F:UDP-glycosyltransferase activity"/>
    <property type="evidence" value="ECO:0007669"/>
    <property type="project" value="UniProtKB-ARBA"/>
</dbReference>
<comment type="caution">
    <text evidence="1">The sequence shown here is derived from an EMBL/GenBank/DDBJ whole genome shotgun (WGS) entry which is preliminary data.</text>
</comment>
<gene>
    <name evidence="1" type="ORF">MERR_LOCUS5002</name>
</gene>
<keyword evidence="2" id="KW-1185">Reference proteome</keyword>
<evidence type="ECO:0000313" key="1">
    <source>
        <dbReference type="EMBL" id="CAA7017767.1"/>
    </source>
</evidence>
<dbReference type="OrthoDB" id="5835829at2759"/>
<dbReference type="SUPFAM" id="SSF53756">
    <property type="entry name" value="UDP-Glycosyltransferase/glycogen phosphorylase"/>
    <property type="match status" value="1"/>
</dbReference>
<proteinExistence type="predicted"/>
<dbReference type="PANTHER" id="PTHR48044:SF21">
    <property type="entry name" value="GLYCOSYLTRANSFERASE"/>
    <property type="match status" value="1"/>
</dbReference>
<dbReference type="GO" id="GO:1901135">
    <property type="term" value="P:carbohydrate derivative metabolic process"/>
    <property type="evidence" value="ECO:0007669"/>
    <property type="project" value="UniProtKB-ARBA"/>
</dbReference>
<sequence length="152" mass="16190">MGHSRVYAIGPVLPLSHGGGPTLDHVMSWLDASEDNHMLYVCFGSLAVLTKEQTLALASGLEKSGVHFVWVVKGEDSPRGNILDGFEDRVAGRGLVIRGWAPLVEVLPHLSRGSVSNALRLELRGGSGGRWRVDADVADVCGPVYRCVFGGG</sequence>
<protein>
    <submittedName>
        <fullName evidence="1">Uncharacterized protein</fullName>
    </submittedName>
</protein>
<dbReference type="Gene3D" id="3.40.50.2000">
    <property type="entry name" value="Glycogen Phosphorylase B"/>
    <property type="match status" value="1"/>
</dbReference>
<name>A0A6D2HNG8_9BRAS</name>